<keyword evidence="3" id="KW-0862">Zinc</keyword>
<dbReference type="Pfam" id="PF13688">
    <property type="entry name" value="Reprolysin_5"/>
    <property type="match status" value="1"/>
</dbReference>
<dbReference type="Gene3D" id="3.40.390.10">
    <property type="entry name" value="Collagenase (Catalytic Domain)"/>
    <property type="match status" value="1"/>
</dbReference>
<dbReference type="InterPro" id="IPR000884">
    <property type="entry name" value="TSP1_rpt"/>
</dbReference>
<dbReference type="InterPro" id="IPR001762">
    <property type="entry name" value="Disintegrin_dom"/>
</dbReference>
<evidence type="ECO:0000256" key="5">
    <source>
        <dbReference type="ARBA" id="ARBA00023180"/>
    </source>
</evidence>
<organism evidence="8">
    <name type="scientific">Spongospora subterranea</name>
    <dbReference type="NCBI Taxonomy" id="70186"/>
    <lineage>
        <taxon>Eukaryota</taxon>
        <taxon>Sar</taxon>
        <taxon>Rhizaria</taxon>
        <taxon>Endomyxa</taxon>
        <taxon>Phytomyxea</taxon>
        <taxon>Plasmodiophorida</taxon>
        <taxon>Plasmodiophoridae</taxon>
        <taxon>Spongospora</taxon>
    </lineage>
</organism>
<dbReference type="Pfam" id="PF00200">
    <property type="entry name" value="Disintegrin"/>
    <property type="match status" value="1"/>
</dbReference>
<dbReference type="PANTHER" id="PTHR11905">
    <property type="entry name" value="ADAM A DISINTEGRIN AND METALLOPROTEASE DOMAIN"/>
    <property type="match status" value="1"/>
</dbReference>
<dbReference type="PROSITE" id="PS50092">
    <property type="entry name" value="TSP1"/>
    <property type="match status" value="1"/>
</dbReference>
<dbReference type="SMART" id="SM00050">
    <property type="entry name" value="DISIN"/>
    <property type="match status" value="1"/>
</dbReference>
<dbReference type="Gene3D" id="4.10.70.10">
    <property type="entry name" value="Disintegrin domain"/>
    <property type="match status" value="1"/>
</dbReference>
<proteinExistence type="predicted"/>
<dbReference type="PROSITE" id="PS50214">
    <property type="entry name" value="DISINTEGRIN_2"/>
    <property type="match status" value="1"/>
</dbReference>
<feature type="chain" id="PRO_5005223934" description="Disintegrin domain-containing protein" evidence="6">
    <location>
        <begin position="20"/>
        <end position="484"/>
    </location>
</feature>
<dbReference type="InterPro" id="IPR036436">
    <property type="entry name" value="Disintegrin_dom_sf"/>
</dbReference>
<dbReference type="SUPFAM" id="SSF55486">
    <property type="entry name" value="Metalloproteases ('zincins'), catalytic domain"/>
    <property type="match status" value="1"/>
</dbReference>
<keyword evidence="5" id="KW-0325">Glycoprotein</keyword>
<evidence type="ECO:0000256" key="1">
    <source>
        <dbReference type="ARBA" id="ARBA00022723"/>
    </source>
</evidence>
<dbReference type="InterPro" id="IPR024079">
    <property type="entry name" value="MetalloPept_cat_dom_sf"/>
</dbReference>
<name>A0A0H5RC46_9EUKA</name>
<accession>A0A0H5RC46</accession>
<dbReference type="SMART" id="SM00608">
    <property type="entry name" value="ACR"/>
    <property type="match status" value="1"/>
</dbReference>
<evidence type="ECO:0000256" key="4">
    <source>
        <dbReference type="ARBA" id="ARBA00023157"/>
    </source>
</evidence>
<dbReference type="AlphaFoldDB" id="A0A0H5RC46"/>
<dbReference type="GO" id="GO:0008237">
    <property type="term" value="F:metallopeptidase activity"/>
    <property type="evidence" value="ECO:0007669"/>
    <property type="project" value="InterPro"/>
</dbReference>
<dbReference type="GO" id="GO:0006509">
    <property type="term" value="P:membrane protein ectodomain proteolysis"/>
    <property type="evidence" value="ECO:0007669"/>
    <property type="project" value="TreeGrafter"/>
</dbReference>
<protein>
    <recommendedName>
        <fullName evidence="7">Disintegrin domain-containing protein</fullName>
    </recommendedName>
</protein>
<dbReference type="Pfam" id="PF17771">
    <property type="entry name" value="ADAMTS_CR_2"/>
    <property type="match status" value="1"/>
</dbReference>
<evidence type="ECO:0000259" key="7">
    <source>
        <dbReference type="PROSITE" id="PS50214"/>
    </source>
</evidence>
<sequence>MTMRLTDIVFFVIFSWSSAAPCLEIGVHVVNDALIYRRLGGRVEQVARDLIAETSNMFINSDAPGVQCLRLRFTGQTTLTEFGPLSYQTCDGNCGEDATKSSVDPMRLLDDFTTFARQRPPMSGLTLLLTGAAFPGSSRGLSNQATLCTVNALGTVSVQTGSSLHHAQLIAHEIGHISSMTHTKNAKSIMIDRSSPFSLPTTFAPDDLRKVTSSGECPVPNETASQCGNGLVDDGEECDPGMNDDACCDRCRLANGCQCAQSDACCIDGRIAPAGQRCRPAQESICDREEFCDGVDRRCPADDFAPVGTPCIDVNGSASQCFDGQCALSPDSQCRNTGLQHLMFSCPTKLCNRLYCSATAEPTRQDCSAFVERNVADGTVCGTDHICMDGSCVAADDVNDELVAESRARREQKFQWDVSPWSECRQHGAKCIQTRQVVCHNDDQQCSHDRPSAQRRCLCDLTSTSSSFISHIGVIMVALTWVVL</sequence>
<dbReference type="FunFam" id="4.10.70.10:FF:000003">
    <property type="entry name" value="Disintegrin and metalloproteinase domain-containing protein 17"/>
    <property type="match status" value="1"/>
</dbReference>
<dbReference type="InterPro" id="IPR006586">
    <property type="entry name" value="ADAM_Cys-rich"/>
</dbReference>
<keyword evidence="6" id="KW-0732">Signal</keyword>
<feature type="domain" description="Disintegrin" evidence="7">
    <location>
        <begin position="224"/>
        <end position="307"/>
    </location>
</feature>
<keyword evidence="4" id="KW-1015">Disulfide bond</keyword>
<dbReference type="SUPFAM" id="SSF57552">
    <property type="entry name" value="Blood coagulation inhibitor (disintegrin)"/>
    <property type="match status" value="1"/>
</dbReference>
<feature type="signal peptide" evidence="6">
    <location>
        <begin position="1"/>
        <end position="19"/>
    </location>
</feature>
<dbReference type="Gene3D" id="3.40.1620.60">
    <property type="match status" value="1"/>
</dbReference>
<evidence type="ECO:0000256" key="6">
    <source>
        <dbReference type="SAM" id="SignalP"/>
    </source>
</evidence>
<keyword evidence="2" id="KW-0378">Hydrolase</keyword>
<reference evidence="8" key="1">
    <citation type="submission" date="2015-04" db="EMBL/GenBank/DDBJ databases">
        <title>The genome sequence of the plant pathogenic Rhizarian Plasmodiophora brassicae reveals insights in its biotrophic life cycle and the origin of chitin synthesis.</title>
        <authorList>
            <person name="Schwelm A."/>
            <person name="Fogelqvist J."/>
            <person name="Knaust A."/>
            <person name="Julke S."/>
            <person name="Lilja T."/>
            <person name="Dhandapani V."/>
            <person name="Bonilla-Rosso G."/>
            <person name="Karlsson M."/>
            <person name="Shevchenko A."/>
            <person name="Choi S.R."/>
            <person name="Kim H.G."/>
            <person name="Park J.Y."/>
            <person name="Lim Y.P."/>
            <person name="Ludwig-Muller J."/>
            <person name="Dixelius C."/>
        </authorList>
    </citation>
    <scope>NUCLEOTIDE SEQUENCE</scope>
    <source>
        <tissue evidence="8">Potato root galls</tissue>
    </source>
</reference>
<dbReference type="GO" id="GO:0046872">
    <property type="term" value="F:metal ion binding"/>
    <property type="evidence" value="ECO:0007669"/>
    <property type="project" value="UniProtKB-KW"/>
</dbReference>
<evidence type="ECO:0000256" key="2">
    <source>
        <dbReference type="ARBA" id="ARBA00022801"/>
    </source>
</evidence>
<keyword evidence="1" id="KW-0479">Metal-binding</keyword>
<evidence type="ECO:0000256" key="3">
    <source>
        <dbReference type="ARBA" id="ARBA00022833"/>
    </source>
</evidence>
<dbReference type="EMBL" id="HACM01011348">
    <property type="protein sequence ID" value="CRZ11790.1"/>
    <property type="molecule type" value="Transcribed_RNA"/>
</dbReference>
<dbReference type="PANTHER" id="PTHR11905:SF159">
    <property type="entry name" value="ADAM METALLOPROTEASE"/>
    <property type="match status" value="1"/>
</dbReference>
<evidence type="ECO:0000313" key="8">
    <source>
        <dbReference type="EMBL" id="CRZ11790.1"/>
    </source>
</evidence>
<dbReference type="InterPro" id="IPR041645">
    <property type="entry name" value="ADAMTS_CR_2"/>
</dbReference>